<feature type="compositionally biased region" description="Polar residues" evidence="11">
    <location>
        <begin position="94"/>
        <end position="113"/>
    </location>
</feature>
<feature type="region of interest" description="Disordered" evidence="11">
    <location>
        <begin position="94"/>
        <end position="116"/>
    </location>
</feature>
<dbReference type="PROSITE" id="PS00658">
    <property type="entry name" value="FORK_HEAD_2"/>
    <property type="match status" value="1"/>
</dbReference>
<sequence>MEDPALFAGPEGLSRILTTLRFGMNPEQALLYSMLLNSVGMGLANGASLDRDPTRGGFPMIPRAMSTENHLAHEAISTNNTSPDNMPVSTSPICDSHVASSPPTKEEAWNSSGPRDANLSSSSLLSVTEECSTNQRQFYRTHSVRPRFTYASLIRQAICESPNKSLSLGEIYAWLQKEFLYFKQNEATWKNAIRHNLSLHKCFRRVESAGGSVWIFDEKECQMRKTKGTL</sequence>
<keyword evidence="3" id="KW-0479">Metal-binding</keyword>
<keyword evidence="2" id="KW-0678">Repressor</keyword>
<evidence type="ECO:0000256" key="8">
    <source>
        <dbReference type="ARBA" id="ARBA00023163"/>
    </source>
</evidence>
<evidence type="ECO:0000259" key="12">
    <source>
        <dbReference type="PROSITE" id="PS50039"/>
    </source>
</evidence>
<dbReference type="CDD" id="cd20033">
    <property type="entry name" value="FH_FOXP"/>
    <property type="match status" value="1"/>
</dbReference>
<keyword evidence="14" id="KW-1185">Reference proteome</keyword>
<gene>
    <name evidence="13" type="ORF">DILT_LOCUS3091</name>
</gene>
<dbReference type="PANTHER" id="PTHR45796:SF4">
    <property type="entry name" value="FORKHEAD BOX P, ISOFORM C"/>
    <property type="match status" value="1"/>
</dbReference>
<accession>A0A3P6T5C6</accession>
<keyword evidence="8" id="KW-0804">Transcription</keyword>
<keyword evidence="7 10" id="KW-0238">DNA-binding</keyword>
<dbReference type="Proteomes" id="UP000281553">
    <property type="component" value="Unassembled WGS sequence"/>
</dbReference>
<protein>
    <recommendedName>
        <fullName evidence="12">Fork-head domain-containing protein</fullName>
    </recommendedName>
</protein>
<dbReference type="Gene3D" id="1.10.10.10">
    <property type="entry name" value="Winged helix-like DNA-binding domain superfamily/Winged helix DNA-binding domain"/>
    <property type="match status" value="1"/>
</dbReference>
<dbReference type="FunFam" id="1.10.10.10:FF:000010">
    <property type="entry name" value="Forkhead box P2 isoform B"/>
    <property type="match status" value="1"/>
</dbReference>
<dbReference type="SUPFAM" id="SSF46785">
    <property type="entry name" value="Winged helix' DNA-binding domain"/>
    <property type="match status" value="1"/>
</dbReference>
<dbReference type="PRINTS" id="PR00053">
    <property type="entry name" value="FORKHEAD"/>
</dbReference>
<evidence type="ECO:0000256" key="11">
    <source>
        <dbReference type="SAM" id="MobiDB-lite"/>
    </source>
</evidence>
<evidence type="ECO:0000256" key="4">
    <source>
        <dbReference type="ARBA" id="ARBA00022771"/>
    </source>
</evidence>
<dbReference type="SMART" id="SM00339">
    <property type="entry name" value="FH"/>
    <property type="match status" value="1"/>
</dbReference>
<evidence type="ECO:0000256" key="9">
    <source>
        <dbReference type="ARBA" id="ARBA00023242"/>
    </source>
</evidence>
<dbReference type="InterPro" id="IPR036388">
    <property type="entry name" value="WH-like_DNA-bd_sf"/>
</dbReference>
<evidence type="ECO:0000256" key="10">
    <source>
        <dbReference type="PROSITE-ProRule" id="PRU00089"/>
    </source>
</evidence>
<organism evidence="13 14">
    <name type="scientific">Dibothriocephalus latus</name>
    <name type="common">Fish tapeworm</name>
    <name type="synonym">Diphyllobothrium latum</name>
    <dbReference type="NCBI Taxonomy" id="60516"/>
    <lineage>
        <taxon>Eukaryota</taxon>
        <taxon>Metazoa</taxon>
        <taxon>Spiralia</taxon>
        <taxon>Lophotrochozoa</taxon>
        <taxon>Platyhelminthes</taxon>
        <taxon>Cestoda</taxon>
        <taxon>Eucestoda</taxon>
        <taxon>Diphyllobothriidea</taxon>
        <taxon>Diphyllobothriidae</taxon>
        <taxon>Dibothriocephalus</taxon>
    </lineage>
</organism>
<dbReference type="PROSITE" id="PS50039">
    <property type="entry name" value="FORK_HEAD_3"/>
    <property type="match status" value="1"/>
</dbReference>
<proteinExistence type="predicted"/>
<evidence type="ECO:0000256" key="7">
    <source>
        <dbReference type="ARBA" id="ARBA00023125"/>
    </source>
</evidence>
<dbReference type="OrthoDB" id="5830876at2759"/>
<reference evidence="13 14" key="1">
    <citation type="submission" date="2018-11" db="EMBL/GenBank/DDBJ databases">
        <authorList>
            <consortium name="Pathogen Informatics"/>
        </authorList>
    </citation>
    <scope>NUCLEOTIDE SEQUENCE [LARGE SCALE GENOMIC DNA]</scope>
</reference>
<evidence type="ECO:0000256" key="6">
    <source>
        <dbReference type="ARBA" id="ARBA00023015"/>
    </source>
</evidence>
<evidence type="ECO:0000313" key="13">
    <source>
        <dbReference type="EMBL" id="VDK80267.1"/>
    </source>
</evidence>
<dbReference type="EMBL" id="UYRU01043107">
    <property type="protein sequence ID" value="VDK80267.1"/>
    <property type="molecule type" value="Genomic_DNA"/>
</dbReference>
<dbReference type="GO" id="GO:0008270">
    <property type="term" value="F:zinc ion binding"/>
    <property type="evidence" value="ECO:0007669"/>
    <property type="project" value="UniProtKB-KW"/>
</dbReference>
<name>A0A3P6T5C6_DIBLA</name>
<feature type="DNA-binding region" description="Fork-head" evidence="10">
    <location>
        <begin position="145"/>
        <end position="230"/>
    </location>
</feature>
<evidence type="ECO:0000256" key="5">
    <source>
        <dbReference type="ARBA" id="ARBA00022833"/>
    </source>
</evidence>
<keyword evidence="4" id="KW-0863">Zinc-finger</keyword>
<keyword evidence="6" id="KW-0805">Transcription regulation</keyword>
<dbReference type="InterPro" id="IPR030456">
    <property type="entry name" value="TF_fork_head_CS_2"/>
</dbReference>
<feature type="domain" description="Fork-head" evidence="12">
    <location>
        <begin position="145"/>
        <end position="230"/>
    </location>
</feature>
<comment type="subcellular location">
    <subcellularLocation>
        <location evidence="1 10">Nucleus</location>
    </subcellularLocation>
</comment>
<dbReference type="GO" id="GO:0000978">
    <property type="term" value="F:RNA polymerase II cis-regulatory region sequence-specific DNA binding"/>
    <property type="evidence" value="ECO:0007669"/>
    <property type="project" value="TreeGrafter"/>
</dbReference>
<evidence type="ECO:0000256" key="2">
    <source>
        <dbReference type="ARBA" id="ARBA00022491"/>
    </source>
</evidence>
<evidence type="ECO:0000256" key="3">
    <source>
        <dbReference type="ARBA" id="ARBA00022723"/>
    </source>
</evidence>
<dbReference type="InterPro" id="IPR036390">
    <property type="entry name" value="WH_DNA-bd_sf"/>
</dbReference>
<dbReference type="InterPro" id="IPR001766">
    <property type="entry name" value="Fork_head_dom"/>
</dbReference>
<evidence type="ECO:0000313" key="14">
    <source>
        <dbReference type="Proteomes" id="UP000281553"/>
    </source>
</evidence>
<dbReference type="GO" id="GO:0000981">
    <property type="term" value="F:DNA-binding transcription factor activity, RNA polymerase II-specific"/>
    <property type="evidence" value="ECO:0007669"/>
    <property type="project" value="TreeGrafter"/>
</dbReference>
<keyword evidence="9 10" id="KW-0539">Nucleus</keyword>
<dbReference type="PANTHER" id="PTHR45796">
    <property type="entry name" value="FORKHEAD BOX P, ISOFORM C"/>
    <property type="match status" value="1"/>
</dbReference>
<evidence type="ECO:0000256" key="1">
    <source>
        <dbReference type="ARBA" id="ARBA00004123"/>
    </source>
</evidence>
<dbReference type="GO" id="GO:0005634">
    <property type="term" value="C:nucleus"/>
    <property type="evidence" value="ECO:0007669"/>
    <property type="project" value="UniProtKB-SubCell"/>
</dbReference>
<dbReference type="Pfam" id="PF00250">
    <property type="entry name" value="Forkhead"/>
    <property type="match status" value="1"/>
</dbReference>
<keyword evidence="5" id="KW-0862">Zinc</keyword>
<dbReference type="InterPro" id="IPR050998">
    <property type="entry name" value="FOXP"/>
</dbReference>
<dbReference type="AlphaFoldDB" id="A0A3P6T5C6"/>